<keyword evidence="3" id="KW-1185">Reference proteome</keyword>
<protein>
    <recommendedName>
        <fullName evidence="4">Cna protein B-type domain protein</fullName>
    </recommendedName>
</protein>
<feature type="chain" id="PRO_5022801458" description="Cna protein B-type domain protein" evidence="1">
    <location>
        <begin position="30"/>
        <end position="441"/>
    </location>
</feature>
<dbReference type="Proteomes" id="UP000322699">
    <property type="component" value="Unassembled WGS sequence"/>
</dbReference>
<evidence type="ECO:0000256" key="1">
    <source>
        <dbReference type="SAM" id="SignalP"/>
    </source>
</evidence>
<gene>
    <name evidence="2" type="ORF">LF1_18510</name>
</gene>
<evidence type="ECO:0000313" key="2">
    <source>
        <dbReference type="EMBL" id="KAA1259321.1"/>
    </source>
</evidence>
<evidence type="ECO:0008006" key="4">
    <source>
        <dbReference type="Google" id="ProtNLM"/>
    </source>
</evidence>
<feature type="signal peptide" evidence="1">
    <location>
        <begin position="1"/>
        <end position="29"/>
    </location>
</feature>
<dbReference type="Gene3D" id="2.60.40.1120">
    <property type="entry name" value="Carboxypeptidase-like, regulatory domain"/>
    <property type="match status" value="1"/>
</dbReference>
<dbReference type="InterPro" id="IPR013784">
    <property type="entry name" value="Carb-bd-like_fold"/>
</dbReference>
<organism evidence="2 3">
    <name type="scientific">Rubripirellula obstinata</name>
    <dbReference type="NCBI Taxonomy" id="406547"/>
    <lineage>
        <taxon>Bacteria</taxon>
        <taxon>Pseudomonadati</taxon>
        <taxon>Planctomycetota</taxon>
        <taxon>Planctomycetia</taxon>
        <taxon>Pirellulales</taxon>
        <taxon>Pirellulaceae</taxon>
        <taxon>Rubripirellula</taxon>
    </lineage>
</organism>
<dbReference type="AlphaFoldDB" id="A0A5B1CGI5"/>
<sequence precursor="true">MHFSAEANYMTRLAALILFAMSIQTVASAANDDASSTTLNHLTMNQWVSSTDAGSLTGRVVLPKAGGEAEALADVSVAILARDGKVLRAKTNQSGEFEIANVEAGVYALTARGDHVFAACAMHVVGANEVKDLEFPKSAEISMANIDYTVVNTALIRYLPPNIKKQEVAYESINLGQLQDQVCGQDLFRVAQDGSGMKGRLHVAGANIGELDAADRTNVFLFKDTMEIDRALSDEQGKFEFANMDPGFYSIMAIGPNGIGLIGFELVDPATITETASAVGKDGKTLVGLFGHGNHGCGCCQEFAMQVAPMPEICNVVEEVIVEQPCGCGEVIVDQPCGCGEVIVDGAGGGIVDGGIVEGEVLMDGFGAPYAGGGFGGGFPAGGGGGFSGGGGGGFFGGGGGALSGLAGIAALAFLADDDDNNVPVSAPIVVPPVASPAAAN</sequence>
<name>A0A5B1CGI5_9BACT</name>
<proteinExistence type="predicted"/>
<keyword evidence="1" id="KW-0732">Signal</keyword>
<dbReference type="GO" id="GO:0030246">
    <property type="term" value="F:carbohydrate binding"/>
    <property type="evidence" value="ECO:0007669"/>
    <property type="project" value="InterPro"/>
</dbReference>
<reference evidence="2 3" key="1">
    <citation type="submission" date="2019-08" db="EMBL/GenBank/DDBJ databases">
        <title>Deep-cultivation of Planctomycetes and their phenomic and genomic characterization uncovers novel biology.</title>
        <authorList>
            <person name="Wiegand S."/>
            <person name="Jogler M."/>
            <person name="Boedeker C."/>
            <person name="Pinto D."/>
            <person name="Vollmers J."/>
            <person name="Rivas-Marin E."/>
            <person name="Kohn T."/>
            <person name="Peeters S.H."/>
            <person name="Heuer A."/>
            <person name="Rast P."/>
            <person name="Oberbeckmann S."/>
            <person name="Bunk B."/>
            <person name="Jeske O."/>
            <person name="Meyerdierks A."/>
            <person name="Storesund J.E."/>
            <person name="Kallscheuer N."/>
            <person name="Luecker S."/>
            <person name="Lage O.M."/>
            <person name="Pohl T."/>
            <person name="Merkel B.J."/>
            <person name="Hornburger P."/>
            <person name="Mueller R.-W."/>
            <person name="Bruemmer F."/>
            <person name="Labrenz M."/>
            <person name="Spormann A.M."/>
            <person name="Op Den Camp H."/>
            <person name="Overmann J."/>
            <person name="Amann R."/>
            <person name="Jetten M.S.M."/>
            <person name="Mascher T."/>
            <person name="Medema M.H."/>
            <person name="Devos D.P."/>
            <person name="Kaster A.-K."/>
            <person name="Ovreas L."/>
            <person name="Rohde M."/>
            <person name="Galperin M.Y."/>
            <person name="Jogler C."/>
        </authorList>
    </citation>
    <scope>NUCLEOTIDE SEQUENCE [LARGE SCALE GENOMIC DNA]</scope>
    <source>
        <strain evidence="2 3">LF1</strain>
    </source>
</reference>
<dbReference type="EMBL" id="VRLW01000001">
    <property type="protein sequence ID" value="KAA1259321.1"/>
    <property type="molecule type" value="Genomic_DNA"/>
</dbReference>
<accession>A0A5B1CGI5</accession>
<evidence type="ECO:0000313" key="3">
    <source>
        <dbReference type="Proteomes" id="UP000322699"/>
    </source>
</evidence>
<dbReference type="SUPFAM" id="SSF49452">
    <property type="entry name" value="Starch-binding domain-like"/>
    <property type="match status" value="1"/>
</dbReference>
<dbReference type="OrthoDB" id="250040at2"/>
<comment type="caution">
    <text evidence="2">The sequence shown here is derived from an EMBL/GenBank/DDBJ whole genome shotgun (WGS) entry which is preliminary data.</text>
</comment>